<reference evidence="2 3" key="1">
    <citation type="submission" date="2023-09" db="EMBL/GenBank/DDBJ databases">
        <title>Demequina sp. a novel bacteria isolated from Capsicum annuum.</title>
        <authorList>
            <person name="Humaira Z."/>
            <person name="Lee J."/>
            <person name="Cho D."/>
        </authorList>
    </citation>
    <scope>NUCLEOTIDE SEQUENCE [LARGE SCALE GENOMIC DNA]</scope>
    <source>
        <strain evidence="2 3">OYTSA14</strain>
    </source>
</reference>
<keyword evidence="3" id="KW-1185">Reference proteome</keyword>
<feature type="transmembrane region" description="Helical" evidence="1">
    <location>
        <begin position="47"/>
        <end position="69"/>
    </location>
</feature>
<proteinExistence type="predicted"/>
<gene>
    <name evidence="2" type="ORF">RN606_11070</name>
</gene>
<evidence type="ECO:0000313" key="3">
    <source>
        <dbReference type="Proteomes" id="UP001304125"/>
    </source>
</evidence>
<evidence type="ECO:0000256" key="1">
    <source>
        <dbReference type="SAM" id="Phobius"/>
    </source>
</evidence>
<keyword evidence="1" id="KW-0812">Transmembrane</keyword>
<keyword evidence="1" id="KW-0472">Membrane</keyword>
<feature type="transmembrane region" description="Helical" evidence="1">
    <location>
        <begin position="90"/>
        <end position="116"/>
    </location>
</feature>
<name>A0AA96J7C4_9MICO</name>
<protein>
    <submittedName>
        <fullName evidence="2">Uncharacterized protein</fullName>
    </submittedName>
</protein>
<sequence>MTRLRVPDVIDRAAAVILAIEAAALLGIGVGYAIYTAVGPQVDVPAVVGVAAFALLMAVGLAFVARGFARGARWSRGAALTWQVLQAAAAAVVMGAAPVVAVTILLISAAVAAAAMRASARDARAEAHEG</sequence>
<organism evidence="2 3">
    <name type="scientific">Demequina capsici</name>
    <dbReference type="NCBI Taxonomy" id="3075620"/>
    <lineage>
        <taxon>Bacteria</taxon>
        <taxon>Bacillati</taxon>
        <taxon>Actinomycetota</taxon>
        <taxon>Actinomycetes</taxon>
        <taxon>Micrococcales</taxon>
        <taxon>Demequinaceae</taxon>
        <taxon>Demequina</taxon>
    </lineage>
</organism>
<keyword evidence="1" id="KW-1133">Transmembrane helix</keyword>
<dbReference type="EMBL" id="CP134879">
    <property type="protein sequence ID" value="WNM23893.1"/>
    <property type="molecule type" value="Genomic_DNA"/>
</dbReference>
<accession>A0AA96J7C4</accession>
<dbReference type="RefSeq" id="WP_313497156.1">
    <property type="nucleotide sequence ID" value="NZ_CP134879.1"/>
</dbReference>
<evidence type="ECO:0000313" key="2">
    <source>
        <dbReference type="EMBL" id="WNM23893.1"/>
    </source>
</evidence>
<dbReference type="Proteomes" id="UP001304125">
    <property type="component" value="Chromosome"/>
</dbReference>
<dbReference type="AlphaFoldDB" id="A0AA96J7C4"/>
<feature type="transmembrane region" description="Helical" evidence="1">
    <location>
        <begin position="12"/>
        <end position="35"/>
    </location>
</feature>